<keyword evidence="2" id="KW-1185">Reference proteome</keyword>
<protein>
    <submittedName>
        <fullName evidence="1">Uncharacterized protein</fullName>
    </submittedName>
</protein>
<accession>A0AAF0IJY0</accession>
<name>A0AAF0IJY0_9EURO</name>
<dbReference type="Proteomes" id="UP001219355">
    <property type="component" value="Chromosome 3"/>
</dbReference>
<evidence type="ECO:0000313" key="1">
    <source>
        <dbReference type="EMBL" id="WEW59848.1"/>
    </source>
</evidence>
<evidence type="ECO:0000313" key="2">
    <source>
        <dbReference type="Proteomes" id="UP001219355"/>
    </source>
</evidence>
<organism evidence="1 2">
    <name type="scientific">Emydomyces testavorans</name>
    <dbReference type="NCBI Taxonomy" id="2070801"/>
    <lineage>
        <taxon>Eukaryota</taxon>
        <taxon>Fungi</taxon>
        <taxon>Dikarya</taxon>
        <taxon>Ascomycota</taxon>
        <taxon>Pezizomycotina</taxon>
        <taxon>Eurotiomycetes</taxon>
        <taxon>Eurotiomycetidae</taxon>
        <taxon>Onygenales</taxon>
        <taxon>Nannizziopsiaceae</taxon>
        <taxon>Emydomyces</taxon>
    </lineage>
</organism>
<dbReference type="EMBL" id="CP120629">
    <property type="protein sequence ID" value="WEW59848.1"/>
    <property type="molecule type" value="Genomic_DNA"/>
</dbReference>
<sequence length="91" mass="10505">MPNPAAPPPAYDSLFPPVNNGRKKWKEHLQKITRCVKKMYLSMNGFELQNPFKYPKKNNQSSPTSQLEAIDEILAEVRELIKANQRQNSLH</sequence>
<proteinExistence type="predicted"/>
<reference evidence="1" key="1">
    <citation type="submission" date="2023-03" db="EMBL/GenBank/DDBJ databases">
        <title>Emydomyces testavorans Genome Sequence.</title>
        <authorList>
            <person name="Hoyer L."/>
        </authorList>
    </citation>
    <scope>NUCLEOTIDE SEQUENCE</scope>
    <source>
        <strain evidence="1">16-2883</strain>
    </source>
</reference>
<gene>
    <name evidence="1" type="ORF">PRK78_005329</name>
</gene>
<dbReference type="AlphaFoldDB" id="A0AAF0IJY0"/>